<evidence type="ECO:0000256" key="2">
    <source>
        <dbReference type="ARBA" id="ARBA00022448"/>
    </source>
</evidence>
<dbReference type="SUPFAM" id="SSF161098">
    <property type="entry name" value="MetI-like"/>
    <property type="match status" value="1"/>
</dbReference>
<accession>A0A6I2FEP6</accession>
<keyword evidence="5 7" id="KW-1133">Transmembrane helix</keyword>
<comment type="similarity">
    <text evidence="7">Belongs to the binding-protein-dependent transport system permease family.</text>
</comment>
<keyword evidence="6 7" id="KW-0472">Membrane</keyword>
<feature type="region of interest" description="Disordered" evidence="8">
    <location>
        <begin position="1"/>
        <end position="29"/>
    </location>
</feature>
<comment type="subcellular location">
    <subcellularLocation>
        <location evidence="1 7">Cell membrane</location>
        <topology evidence="1 7">Multi-pass membrane protein</topology>
    </subcellularLocation>
</comment>
<dbReference type="InterPro" id="IPR035906">
    <property type="entry name" value="MetI-like_sf"/>
</dbReference>
<keyword evidence="4 7" id="KW-0812">Transmembrane</keyword>
<evidence type="ECO:0000256" key="7">
    <source>
        <dbReference type="RuleBase" id="RU363032"/>
    </source>
</evidence>
<feature type="transmembrane region" description="Helical" evidence="7">
    <location>
        <begin position="175"/>
        <end position="195"/>
    </location>
</feature>
<protein>
    <submittedName>
        <fullName evidence="10">ABC transporter permease subunit</fullName>
    </submittedName>
</protein>
<dbReference type="Pfam" id="PF00528">
    <property type="entry name" value="BPD_transp_1"/>
    <property type="match status" value="1"/>
</dbReference>
<feature type="compositionally biased region" description="Low complexity" evidence="8">
    <location>
        <begin position="10"/>
        <end position="20"/>
    </location>
</feature>
<evidence type="ECO:0000256" key="1">
    <source>
        <dbReference type="ARBA" id="ARBA00004651"/>
    </source>
</evidence>
<comment type="caution">
    <text evidence="10">The sequence shown here is derived from an EMBL/GenBank/DDBJ whole genome shotgun (WGS) entry which is preliminary data.</text>
</comment>
<dbReference type="GO" id="GO:0005886">
    <property type="term" value="C:plasma membrane"/>
    <property type="evidence" value="ECO:0007669"/>
    <property type="project" value="UniProtKB-SubCell"/>
</dbReference>
<feature type="transmembrane region" description="Helical" evidence="7">
    <location>
        <begin position="140"/>
        <end position="163"/>
    </location>
</feature>
<keyword evidence="11" id="KW-1185">Reference proteome</keyword>
<proteinExistence type="inferred from homology"/>
<evidence type="ECO:0000313" key="11">
    <source>
        <dbReference type="Proteomes" id="UP000431080"/>
    </source>
</evidence>
<feature type="domain" description="ABC transmembrane type-1" evidence="9">
    <location>
        <begin position="104"/>
        <end position="299"/>
    </location>
</feature>
<dbReference type="InterPro" id="IPR000515">
    <property type="entry name" value="MetI-like"/>
</dbReference>
<evidence type="ECO:0000256" key="8">
    <source>
        <dbReference type="SAM" id="MobiDB-lite"/>
    </source>
</evidence>
<dbReference type="CDD" id="cd06261">
    <property type="entry name" value="TM_PBP2"/>
    <property type="match status" value="1"/>
</dbReference>
<keyword evidence="3" id="KW-1003">Cell membrane</keyword>
<gene>
    <name evidence="10" type="ORF">GE115_15045</name>
</gene>
<evidence type="ECO:0000259" key="9">
    <source>
        <dbReference type="PROSITE" id="PS50928"/>
    </source>
</evidence>
<evidence type="ECO:0000256" key="6">
    <source>
        <dbReference type="ARBA" id="ARBA00023136"/>
    </source>
</evidence>
<organism evidence="10 11">
    <name type="scientific">Agromyces agglutinans</name>
    <dbReference type="NCBI Taxonomy" id="2662258"/>
    <lineage>
        <taxon>Bacteria</taxon>
        <taxon>Bacillati</taxon>
        <taxon>Actinomycetota</taxon>
        <taxon>Actinomycetes</taxon>
        <taxon>Micrococcales</taxon>
        <taxon>Microbacteriaceae</taxon>
        <taxon>Agromyces</taxon>
    </lineage>
</organism>
<sequence length="313" mass="33003">MTVTSAITTGRARSGPPAGRGRAGRAGRGLGRGTAGRGFDWGQPFVYLIALVVAGLAIGPVLYVIIGGFRTTADLNANPAGMPDPWVFQNYATVLGSSRFWGNVLASMILAFATTAGVVVLGIMAAFVIARYEFRGRQTLYTLFTAGLMFPLTVAALPLTLLLRTIGLHGTYLGVIIPSIAFALPTTIIILVPFLRAIPAELEEAAAIDGTSRIGFFWRILLPLSMPGLMTVGVLAFVGSWNGYLLPLLVISTGTLPQDLWPLPLGVTQFSTQYSQDTGAVLAYTSLAMIPALVFFLAAEKRIVGGLQGAVKG</sequence>
<name>A0A6I2FEP6_9MICO</name>
<dbReference type="Proteomes" id="UP000431080">
    <property type="component" value="Unassembled WGS sequence"/>
</dbReference>
<feature type="transmembrane region" description="Helical" evidence="7">
    <location>
        <begin position="45"/>
        <end position="66"/>
    </location>
</feature>
<dbReference type="PANTHER" id="PTHR43744">
    <property type="entry name" value="ABC TRANSPORTER PERMEASE PROTEIN MG189-RELATED-RELATED"/>
    <property type="match status" value="1"/>
</dbReference>
<dbReference type="PROSITE" id="PS50928">
    <property type="entry name" value="ABC_TM1"/>
    <property type="match status" value="1"/>
</dbReference>
<dbReference type="EMBL" id="WJIF01000010">
    <property type="protein sequence ID" value="MRG61170.1"/>
    <property type="molecule type" value="Genomic_DNA"/>
</dbReference>
<dbReference type="PANTHER" id="PTHR43744:SF12">
    <property type="entry name" value="ABC TRANSPORTER PERMEASE PROTEIN MG189-RELATED"/>
    <property type="match status" value="1"/>
</dbReference>
<dbReference type="AlphaFoldDB" id="A0A6I2FEP6"/>
<feature type="transmembrane region" description="Helical" evidence="7">
    <location>
        <begin position="216"/>
        <end position="238"/>
    </location>
</feature>
<evidence type="ECO:0000256" key="5">
    <source>
        <dbReference type="ARBA" id="ARBA00022989"/>
    </source>
</evidence>
<feature type="transmembrane region" description="Helical" evidence="7">
    <location>
        <begin position="104"/>
        <end position="128"/>
    </location>
</feature>
<dbReference type="GO" id="GO:0055085">
    <property type="term" value="P:transmembrane transport"/>
    <property type="evidence" value="ECO:0007669"/>
    <property type="project" value="InterPro"/>
</dbReference>
<feature type="transmembrane region" description="Helical" evidence="7">
    <location>
        <begin position="281"/>
        <end position="299"/>
    </location>
</feature>
<dbReference type="RefSeq" id="WP_153685597.1">
    <property type="nucleotide sequence ID" value="NZ_WJIF01000010.1"/>
</dbReference>
<evidence type="ECO:0000313" key="10">
    <source>
        <dbReference type="EMBL" id="MRG61170.1"/>
    </source>
</evidence>
<evidence type="ECO:0000256" key="3">
    <source>
        <dbReference type="ARBA" id="ARBA00022475"/>
    </source>
</evidence>
<reference evidence="10 11" key="1">
    <citation type="submission" date="2019-10" db="EMBL/GenBank/DDBJ databases">
        <authorList>
            <person name="Nie G."/>
            <person name="Ming H."/>
            <person name="Yi B."/>
        </authorList>
    </citation>
    <scope>NUCLEOTIDE SEQUENCE [LARGE SCALE GENOMIC DNA]</scope>
    <source>
        <strain evidence="10 11">CFH 90414</strain>
    </source>
</reference>
<dbReference type="Gene3D" id="1.10.3720.10">
    <property type="entry name" value="MetI-like"/>
    <property type="match status" value="1"/>
</dbReference>
<keyword evidence="2 7" id="KW-0813">Transport</keyword>
<evidence type="ECO:0000256" key="4">
    <source>
        <dbReference type="ARBA" id="ARBA00022692"/>
    </source>
</evidence>